<evidence type="ECO:0000256" key="7">
    <source>
        <dbReference type="ARBA" id="ARBA00022833"/>
    </source>
</evidence>
<keyword evidence="9" id="KW-0539">Nucleus</keyword>
<keyword evidence="16" id="KW-1185">Reference proteome</keyword>
<evidence type="ECO:0000256" key="9">
    <source>
        <dbReference type="ARBA" id="ARBA00023242"/>
    </source>
</evidence>
<dbReference type="GO" id="GO:0003906">
    <property type="term" value="F:DNA-(apurinic or apyrimidinic site) endonuclease activity"/>
    <property type="evidence" value="ECO:0007669"/>
    <property type="project" value="TreeGrafter"/>
</dbReference>
<dbReference type="Pfam" id="PF03372">
    <property type="entry name" value="Exo_endo_phos"/>
    <property type="match status" value="1"/>
</dbReference>
<keyword evidence="7" id="KW-0862">Zinc</keyword>
<feature type="compositionally biased region" description="Acidic residues" evidence="13">
    <location>
        <begin position="26"/>
        <end position="36"/>
    </location>
</feature>
<evidence type="ECO:0000313" key="16">
    <source>
        <dbReference type="Proteomes" id="UP001150941"/>
    </source>
</evidence>
<dbReference type="GO" id="GO:0008270">
    <property type="term" value="F:zinc ion binding"/>
    <property type="evidence" value="ECO:0007669"/>
    <property type="project" value="UniProtKB-KW"/>
</dbReference>
<feature type="region of interest" description="Disordered" evidence="13">
    <location>
        <begin position="70"/>
        <end position="98"/>
    </location>
</feature>
<dbReference type="SUPFAM" id="SSF56219">
    <property type="entry name" value="DNase I-like"/>
    <property type="match status" value="1"/>
</dbReference>
<dbReference type="PANTHER" id="PTHR22748:SF4">
    <property type="entry name" value="DNA-(APURINIC OR APYRIMIDINIC SITE) ENDONUCLEASE 2"/>
    <property type="match status" value="1"/>
</dbReference>
<reference evidence="15" key="1">
    <citation type="submission" date="2022-11" db="EMBL/GenBank/DDBJ databases">
        <authorList>
            <person name="Petersen C."/>
        </authorList>
    </citation>
    <scope>NUCLEOTIDE SEQUENCE</scope>
    <source>
        <strain evidence="15">IBT 19713</strain>
    </source>
</reference>
<evidence type="ECO:0000256" key="3">
    <source>
        <dbReference type="ARBA" id="ARBA00013541"/>
    </source>
</evidence>
<keyword evidence="10" id="KW-0464">Manganese</keyword>
<protein>
    <recommendedName>
        <fullName evidence="3">DNA-(apurinic or apyrimidinic site) endonuclease 2</fullName>
    </recommendedName>
</protein>
<feature type="site" description="Transition state stabilizer" evidence="11">
    <location>
        <position position="162"/>
    </location>
</feature>
<dbReference type="Proteomes" id="UP001150941">
    <property type="component" value="Unassembled WGS sequence"/>
</dbReference>
<feature type="binding site" evidence="10">
    <location>
        <position position="162"/>
    </location>
    <ligand>
        <name>Mg(2+)</name>
        <dbReference type="ChEBI" id="CHEBI:18420"/>
        <label>1</label>
    </ligand>
</feature>
<dbReference type="OrthoDB" id="391817at2759"/>
<dbReference type="GO" id="GO:0008311">
    <property type="term" value="F:double-stranded DNA 3'-5' DNA exonuclease activity"/>
    <property type="evidence" value="ECO:0007669"/>
    <property type="project" value="TreeGrafter"/>
</dbReference>
<keyword evidence="4 10" id="KW-0479">Metal-binding</keyword>
<comment type="similarity">
    <text evidence="2">Belongs to the DNA repair enzymes AP/ExoA family.</text>
</comment>
<dbReference type="EMBL" id="JAPQKS010000007">
    <property type="protein sequence ID" value="KAJ5219863.1"/>
    <property type="molecule type" value="Genomic_DNA"/>
</dbReference>
<evidence type="ECO:0000256" key="10">
    <source>
        <dbReference type="PIRSR" id="PIRSR604808-2"/>
    </source>
</evidence>
<dbReference type="InterPro" id="IPR005135">
    <property type="entry name" value="Endo/exonuclease/phosphatase"/>
</dbReference>
<feature type="region of interest" description="Disordered" evidence="13">
    <location>
        <begin position="1"/>
        <end position="36"/>
    </location>
</feature>
<dbReference type="GeneID" id="83205666"/>
<dbReference type="GO" id="GO:0003677">
    <property type="term" value="F:DNA binding"/>
    <property type="evidence" value="ECO:0007669"/>
    <property type="project" value="InterPro"/>
</dbReference>
<feature type="region of interest" description="Disordered" evidence="13">
    <location>
        <begin position="350"/>
        <end position="405"/>
    </location>
</feature>
<evidence type="ECO:0000256" key="2">
    <source>
        <dbReference type="ARBA" id="ARBA00007092"/>
    </source>
</evidence>
<keyword evidence="8 10" id="KW-0460">Magnesium</keyword>
<dbReference type="RefSeq" id="XP_058326693.1">
    <property type="nucleotide sequence ID" value="XM_058478363.1"/>
</dbReference>
<dbReference type="GO" id="GO:0005634">
    <property type="term" value="C:nucleus"/>
    <property type="evidence" value="ECO:0007669"/>
    <property type="project" value="TreeGrafter"/>
</dbReference>
<accession>A0A9W9NJQ6</accession>
<reference evidence="15" key="2">
    <citation type="journal article" date="2023" name="IMA Fungus">
        <title>Comparative genomic study of the Penicillium genus elucidates a diverse pangenome and 15 lateral gene transfer events.</title>
        <authorList>
            <person name="Petersen C."/>
            <person name="Sorensen T."/>
            <person name="Nielsen M.R."/>
            <person name="Sondergaard T.E."/>
            <person name="Sorensen J.L."/>
            <person name="Fitzpatrick D.A."/>
            <person name="Frisvad J.C."/>
            <person name="Nielsen K.L."/>
        </authorList>
    </citation>
    <scope>NUCLEOTIDE SEQUENCE</scope>
    <source>
        <strain evidence="15">IBT 19713</strain>
    </source>
</reference>
<evidence type="ECO:0000256" key="12">
    <source>
        <dbReference type="PROSITE-ProRule" id="PRU01343"/>
    </source>
</evidence>
<comment type="caution">
    <text evidence="15">The sequence shown here is derived from an EMBL/GenBank/DDBJ whole genome shotgun (WGS) entry which is preliminary data.</text>
</comment>
<organism evidence="15 16">
    <name type="scientific">Penicillium chermesinum</name>
    <dbReference type="NCBI Taxonomy" id="63820"/>
    <lineage>
        <taxon>Eukaryota</taxon>
        <taxon>Fungi</taxon>
        <taxon>Dikarya</taxon>
        <taxon>Ascomycota</taxon>
        <taxon>Pezizomycotina</taxon>
        <taxon>Eurotiomycetes</taxon>
        <taxon>Eurotiomycetidae</taxon>
        <taxon>Eurotiales</taxon>
        <taxon>Aspergillaceae</taxon>
        <taxon>Penicillium</taxon>
    </lineage>
</organism>
<sequence length="549" mass="59939">MGFRITTWNGTLNQDEPESPGFSNTDNEEQSMEFAEEGITGVLCPPNSELAFRDMPKEQQIGGYPTFEQLTMSSTSGTESDTGAPNAGSPASEARVDPATLDSEGRCVVLEFPAFVLIGVYCPAYRDESRDSFRMDFLNALDARVRNLVTMGKRVVVTGDINIAKGGIDSASAMEGIRKGTTTEEEYISGPSWKLFNSLLADGVVVGERMDGREEPVLHDICRSFHPERTGMYTCWDTRLNTRPGNYGSRIDYVLCSLDMREWFCESNIQEGLMEGRRQQDYSNRLLLPASGRLLPEFDLEKRRSIKDMFARKPPASPNKVASAVNIPGRQELDVKNDCVAAPCMAEASRVPPVATSRKRQPPPSAAVTSKRSKPLATPTAAASGQKSLKGFFKPKGPAVDPKTETSESIAFTAAQVIQPTAMAADSEPDQWALQVPRVVPDALAATASGNSFMNASPDTSATDAVIDPAASKENWSKLFTRKPVPLCETHREPCISLTTKKPGMNCGRAFWICARPLGPSGEKEKGTQWRCPTFIWASDWNGSVQPDP</sequence>
<dbReference type="InterPro" id="IPR036691">
    <property type="entry name" value="Endo/exonu/phosph_ase_sf"/>
</dbReference>
<evidence type="ECO:0000256" key="4">
    <source>
        <dbReference type="ARBA" id="ARBA00022723"/>
    </source>
</evidence>
<dbReference type="GO" id="GO:0006284">
    <property type="term" value="P:base-excision repair"/>
    <property type="evidence" value="ECO:0007669"/>
    <property type="project" value="TreeGrafter"/>
</dbReference>
<feature type="compositionally biased region" description="Polar residues" evidence="13">
    <location>
        <begin position="70"/>
        <end position="83"/>
    </location>
</feature>
<dbReference type="GO" id="GO:0008081">
    <property type="term" value="F:phosphoric diester hydrolase activity"/>
    <property type="evidence" value="ECO:0007669"/>
    <property type="project" value="TreeGrafter"/>
</dbReference>
<dbReference type="InterPro" id="IPR020848">
    <property type="entry name" value="AP_endonuclease_F1_CS"/>
</dbReference>
<dbReference type="PROSITE" id="PS51435">
    <property type="entry name" value="AP_NUCLEASE_F1_4"/>
    <property type="match status" value="1"/>
</dbReference>
<evidence type="ECO:0000256" key="1">
    <source>
        <dbReference type="ARBA" id="ARBA00001936"/>
    </source>
</evidence>
<dbReference type="PROSITE" id="PS51999">
    <property type="entry name" value="ZF_GRF"/>
    <property type="match status" value="1"/>
</dbReference>
<keyword evidence="6" id="KW-0378">Hydrolase</keyword>
<evidence type="ECO:0000256" key="5">
    <source>
        <dbReference type="ARBA" id="ARBA00022771"/>
    </source>
</evidence>
<evidence type="ECO:0000256" key="6">
    <source>
        <dbReference type="ARBA" id="ARBA00022801"/>
    </source>
</evidence>
<comment type="cofactor">
    <cofactor evidence="10">
        <name>Mg(2+)</name>
        <dbReference type="ChEBI" id="CHEBI:18420"/>
    </cofactor>
    <cofactor evidence="10">
        <name>Mn(2+)</name>
        <dbReference type="ChEBI" id="CHEBI:29035"/>
    </cofactor>
    <text evidence="10">Probably binds two magnesium or manganese ions per subunit.</text>
</comment>
<dbReference type="PROSITE" id="PS00728">
    <property type="entry name" value="AP_NUCLEASE_F1_3"/>
    <property type="match status" value="1"/>
</dbReference>
<dbReference type="InterPro" id="IPR004808">
    <property type="entry name" value="AP_endonuc_1"/>
</dbReference>
<evidence type="ECO:0000259" key="14">
    <source>
        <dbReference type="PROSITE" id="PS51999"/>
    </source>
</evidence>
<gene>
    <name evidence="15" type="ORF">N7468_009067</name>
</gene>
<keyword evidence="5 12" id="KW-0863">Zinc-finger</keyword>
<feature type="binding site" evidence="10">
    <location>
        <position position="160"/>
    </location>
    <ligand>
        <name>Mg(2+)</name>
        <dbReference type="ChEBI" id="CHEBI:18420"/>
        <label>1</label>
    </ligand>
</feature>
<proteinExistence type="inferred from homology"/>
<feature type="site" description="Important for catalytic activity" evidence="11">
    <location>
        <position position="252"/>
    </location>
</feature>
<evidence type="ECO:0000256" key="11">
    <source>
        <dbReference type="PIRSR" id="PIRSR604808-3"/>
    </source>
</evidence>
<dbReference type="PANTHER" id="PTHR22748">
    <property type="entry name" value="AP ENDONUCLEASE"/>
    <property type="match status" value="1"/>
</dbReference>
<dbReference type="Gene3D" id="3.60.10.10">
    <property type="entry name" value="Endonuclease/exonuclease/phosphatase"/>
    <property type="match status" value="1"/>
</dbReference>
<evidence type="ECO:0000256" key="13">
    <source>
        <dbReference type="SAM" id="MobiDB-lite"/>
    </source>
</evidence>
<dbReference type="InterPro" id="IPR010666">
    <property type="entry name" value="Znf_GRF"/>
</dbReference>
<evidence type="ECO:0000256" key="8">
    <source>
        <dbReference type="ARBA" id="ARBA00022842"/>
    </source>
</evidence>
<feature type="compositionally biased region" description="Polar residues" evidence="13">
    <location>
        <begin position="1"/>
        <end position="14"/>
    </location>
</feature>
<comment type="cofactor">
    <cofactor evidence="1">
        <name>Mn(2+)</name>
        <dbReference type="ChEBI" id="CHEBI:29035"/>
    </cofactor>
</comment>
<dbReference type="AlphaFoldDB" id="A0A9W9NJQ6"/>
<feature type="domain" description="GRF-type" evidence="14">
    <location>
        <begin position="488"/>
        <end position="541"/>
    </location>
</feature>
<evidence type="ECO:0000313" key="15">
    <source>
        <dbReference type="EMBL" id="KAJ5219863.1"/>
    </source>
</evidence>
<name>A0A9W9NJQ6_9EURO</name>